<keyword evidence="2" id="KW-1185">Reference proteome</keyword>
<dbReference type="EMBL" id="FN649739">
    <property type="protein sequence ID" value="CBJ31217.1"/>
    <property type="molecule type" value="Genomic_DNA"/>
</dbReference>
<dbReference type="EMBL" id="FN648419">
    <property type="protein sequence ID" value="CBJ31217.1"/>
    <property type="molecule type" value="Genomic_DNA"/>
</dbReference>
<dbReference type="Proteomes" id="UP000002630">
    <property type="component" value="Linkage Group LG14"/>
</dbReference>
<organism evidence="1 2">
    <name type="scientific">Ectocarpus siliculosus</name>
    <name type="common">Brown alga</name>
    <name type="synonym">Conferva siliculosa</name>
    <dbReference type="NCBI Taxonomy" id="2880"/>
    <lineage>
        <taxon>Eukaryota</taxon>
        <taxon>Sar</taxon>
        <taxon>Stramenopiles</taxon>
        <taxon>Ochrophyta</taxon>
        <taxon>PX clade</taxon>
        <taxon>Phaeophyceae</taxon>
        <taxon>Ectocarpales</taxon>
        <taxon>Ectocarpaceae</taxon>
        <taxon>Ectocarpus</taxon>
    </lineage>
</organism>
<reference evidence="1 2" key="1">
    <citation type="journal article" date="2010" name="Nature">
        <title>The Ectocarpus genome and the independent evolution of multicellularity in brown algae.</title>
        <authorList>
            <person name="Cock J.M."/>
            <person name="Sterck L."/>
            <person name="Rouze P."/>
            <person name="Scornet D."/>
            <person name="Allen A.E."/>
            <person name="Amoutzias G."/>
            <person name="Anthouard V."/>
            <person name="Artiguenave F."/>
            <person name="Aury J.M."/>
            <person name="Badger J.H."/>
            <person name="Beszteri B."/>
            <person name="Billiau K."/>
            <person name="Bonnet E."/>
            <person name="Bothwell J.H."/>
            <person name="Bowler C."/>
            <person name="Boyen C."/>
            <person name="Brownlee C."/>
            <person name="Carrano C.J."/>
            <person name="Charrier B."/>
            <person name="Cho G.Y."/>
            <person name="Coelho S.M."/>
            <person name="Collen J."/>
            <person name="Corre E."/>
            <person name="Da Silva C."/>
            <person name="Delage L."/>
            <person name="Delaroque N."/>
            <person name="Dittami S.M."/>
            <person name="Doulbeau S."/>
            <person name="Elias M."/>
            <person name="Farnham G."/>
            <person name="Gachon C.M."/>
            <person name="Gschloessl B."/>
            <person name="Heesch S."/>
            <person name="Jabbari K."/>
            <person name="Jubin C."/>
            <person name="Kawai H."/>
            <person name="Kimura K."/>
            <person name="Kloareg B."/>
            <person name="Kupper F.C."/>
            <person name="Lang D."/>
            <person name="Le Bail A."/>
            <person name="Leblanc C."/>
            <person name="Lerouge P."/>
            <person name="Lohr M."/>
            <person name="Lopez P.J."/>
            <person name="Martens C."/>
            <person name="Maumus F."/>
            <person name="Michel G."/>
            <person name="Miranda-Saavedra D."/>
            <person name="Morales J."/>
            <person name="Moreau H."/>
            <person name="Motomura T."/>
            <person name="Nagasato C."/>
            <person name="Napoli C.A."/>
            <person name="Nelson D.R."/>
            <person name="Nyvall-Collen P."/>
            <person name="Peters A.F."/>
            <person name="Pommier C."/>
            <person name="Potin P."/>
            <person name="Poulain J."/>
            <person name="Quesneville H."/>
            <person name="Read B."/>
            <person name="Rensing S.A."/>
            <person name="Ritter A."/>
            <person name="Rousvoal S."/>
            <person name="Samanta M."/>
            <person name="Samson G."/>
            <person name="Schroeder D.C."/>
            <person name="Segurens B."/>
            <person name="Strittmatter M."/>
            <person name="Tonon T."/>
            <person name="Tregear J.W."/>
            <person name="Valentin K."/>
            <person name="von Dassow P."/>
            <person name="Yamagishi T."/>
            <person name="Van de Peer Y."/>
            <person name="Wincker P."/>
        </authorList>
    </citation>
    <scope>NUCLEOTIDE SEQUENCE [LARGE SCALE GENOMIC DNA]</scope>
    <source>
        <strain evidence="2">Ec32 / CCAP1310/4</strain>
    </source>
</reference>
<proteinExistence type="predicted"/>
<sequence>MRYSHSREYLEMVCRDAGFSVLASSDVILRKNAGMPVPGFVFVTEAAIASPAPTS</sequence>
<accession>D7FSS6</accession>
<protein>
    <submittedName>
        <fullName evidence="1">Uncharacterized protein</fullName>
    </submittedName>
</protein>
<dbReference type="AlphaFoldDB" id="D7FSS6"/>
<name>D7FSS6_ECTSI</name>
<evidence type="ECO:0000313" key="2">
    <source>
        <dbReference type="Proteomes" id="UP000002630"/>
    </source>
</evidence>
<dbReference type="InParanoid" id="D7FSS6"/>
<gene>
    <name evidence="1" type="ORF">Esi_0239_0014</name>
</gene>
<evidence type="ECO:0000313" key="1">
    <source>
        <dbReference type="EMBL" id="CBJ31217.1"/>
    </source>
</evidence>